<feature type="region of interest" description="Disordered" evidence="1">
    <location>
        <begin position="81"/>
        <end position="211"/>
    </location>
</feature>
<dbReference type="AlphaFoldDB" id="A0A6J6SH02"/>
<proteinExistence type="predicted"/>
<accession>A0A6J6SH02</accession>
<dbReference type="EMBL" id="CAEZYR010000017">
    <property type="protein sequence ID" value="CAB4734092.1"/>
    <property type="molecule type" value="Genomic_DNA"/>
</dbReference>
<name>A0A6J6SH02_9ZZZZ</name>
<protein>
    <submittedName>
        <fullName evidence="2">Unannotated protein</fullName>
    </submittedName>
</protein>
<gene>
    <name evidence="2" type="ORF">UFOPK2754_00689</name>
</gene>
<evidence type="ECO:0000313" key="2">
    <source>
        <dbReference type="EMBL" id="CAB4734092.1"/>
    </source>
</evidence>
<evidence type="ECO:0000256" key="1">
    <source>
        <dbReference type="SAM" id="MobiDB-lite"/>
    </source>
</evidence>
<sequence>MSRRIDIELTSTRPDGSWTWRAAGAKQPKGDVDGSMLPGDSKVGDVLKVDVEKFLDGMNVVAVLPSQRPRIEPTRIDVVGTRRNEELVTSTLVEKRGKRDGDRGPRPDGDRRPRGDRPARPDGDRRPRTDRPARPEGGARTDRPARPEDGARTDRPARPEGGARPDRPARPEGGARPDRRGPRPEGASARPPRRERPAPPPVAKPARLRPARVHRTAVLAELPEEQKPIAEQLLRGGIPGVRQAIEKQNEAARAMGQPEVRADSLLAFAEQILPRLRAAEWRDKADAALAGIDEIDLRDLRTVVVAADAAGRDDETREVAQKLRDGLGARVDGEHAKWLAELTELVGDGRTVRALRLSSRPPKAGAPLPTELTERLAASATAGLTAEITQDRWATLVDAVAFSPVRLVVNPLGVPATVGDELKATIERIGSRVPQIAEMFGVSPEAAAPRRGPGGPGGRTRRTTGAAFGAPSRGASGRPAVAVAPATVEAAAVEPDVVPTDVVPTDVVPTDVVPTDVVPTDVVPTDVEALASLASDDGAQDAVVVQELGETVGEG</sequence>
<reference evidence="2" key="1">
    <citation type="submission" date="2020-05" db="EMBL/GenBank/DDBJ databases">
        <authorList>
            <person name="Chiriac C."/>
            <person name="Salcher M."/>
            <person name="Ghai R."/>
            <person name="Kavagutti S V."/>
        </authorList>
    </citation>
    <scope>NUCLEOTIDE SEQUENCE</scope>
</reference>
<feature type="region of interest" description="Disordered" evidence="1">
    <location>
        <begin position="18"/>
        <end position="42"/>
    </location>
</feature>
<feature type="compositionally biased region" description="Basic and acidic residues" evidence="1">
    <location>
        <begin position="93"/>
        <end position="183"/>
    </location>
</feature>
<feature type="region of interest" description="Disordered" evidence="1">
    <location>
        <begin position="445"/>
        <end position="478"/>
    </location>
</feature>
<organism evidence="2">
    <name type="scientific">freshwater metagenome</name>
    <dbReference type="NCBI Taxonomy" id="449393"/>
    <lineage>
        <taxon>unclassified sequences</taxon>
        <taxon>metagenomes</taxon>
        <taxon>ecological metagenomes</taxon>
    </lineage>
</organism>